<protein>
    <recommendedName>
        <fullName evidence="3">Transposase</fullName>
    </recommendedName>
</protein>
<comment type="caution">
    <text evidence="1">The sequence shown here is derived from an EMBL/GenBank/DDBJ whole genome shotgun (WGS) entry which is preliminary data.</text>
</comment>
<accession>A0AAV8Z2J7</accession>
<name>A0AAV8Z2J7_9CUCU</name>
<proteinExistence type="predicted"/>
<sequence length="181" mass="21470">MNIDIDSLFLFIYQYHGKLYNGKNQEPPAKKTVQFFKAIVSYCRTTIPISTEDFIQMQRVDFSLTQTKENDDWSSDDIKRSKKWLNEDDAASVLALHSVREAPILSLRRRAIETEIKFIREHPNFVNKIFFCDEAAFCLDDKVNRHNCCYWSIGNPHWVEEIHMQHPQKNEEYHCQILVKL</sequence>
<evidence type="ECO:0008006" key="3">
    <source>
        <dbReference type="Google" id="ProtNLM"/>
    </source>
</evidence>
<evidence type="ECO:0000313" key="2">
    <source>
        <dbReference type="Proteomes" id="UP001162162"/>
    </source>
</evidence>
<gene>
    <name evidence="1" type="ORF">NQ318_017417</name>
</gene>
<reference evidence="1" key="1">
    <citation type="journal article" date="2023" name="Insect Mol. Biol.">
        <title>Genome sequencing provides insights into the evolution of gene families encoding plant cell wall-degrading enzymes in longhorned beetles.</title>
        <authorList>
            <person name="Shin N.R."/>
            <person name="Okamura Y."/>
            <person name="Kirsch R."/>
            <person name="Pauchet Y."/>
        </authorList>
    </citation>
    <scope>NUCLEOTIDE SEQUENCE</scope>
    <source>
        <strain evidence="1">AMC_N1</strain>
    </source>
</reference>
<evidence type="ECO:0000313" key="1">
    <source>
        <dbReference type="EMBL" id="KAJ8958273.1"/>
    </source>
</evidence>
<organism evidence="1 2">
    <name type="scientific">Aromia moschata</name>
    <dbReference type="NCBI Taxonomy" id="1265417"/>
    <lineage>
        <taxon>Eukaryota</taxon>
        <taxon>Metazoa</taxon>
        <taxon>Ecdysozoa</taxon>
        <taxon>Arthropoda</taxon>
        <taxon>Hexapoda</taxon>
        <taxon>Insecta</taxon>
        <taxon>Pterygota</taxon>
        <taxon>Neoptera</taxon>
        <taxon>Endopterygota</taxon>
        <taxon>Coleoptera</taxon>
        <taxon>Polyphaga</taxon>
        <taxon>Cucujiformia</taxon>
        <taxon>Chrysomeloidea</taxon>
        <taxon>Cerambycidae</taxon>
        <taxon>Cerambycinae</taxon>
        <taxon>Callichromatini</taxon>
        <taxon>Aromia</taxon>
    </lineage>
</organism>
<dbReference type="Proteomes" id="UP001162162">
    <property type="component" value="Unassembled WGS sequence"/>
</dbReference>
<keyword evidence="2" id="KW-1185">Reference proteome</keyword>
<dbReference type="AlphaFoldDB" id="A0AAV8Z2J7"/>
<dbReference type="EMBL" id="JAPWTK010000018">
    <property type="protein sequence ID" value="KAJ8958273.1"/>
    <property type="molecule type" value="Genomic_DNA"/>
</dbReference>